<evidence type="ECO:0000256" key="1">
    <source>
        <dbReference type="SAM" id="MobiDB-lite"/>
    </source>
</evidence>
<evidence type="ECO:0000313" key="2">
    <source>
        <dbReference type="EMBL" id="EGT50848.1"/>
    </source>
</evidence>
<dbReference type="HOGENOM" id="CLU_057917_0_0_1"/>
<gene>
    <name evidence="2" type="ORF">CAEBREN_22205</name>
</gene>
<proteinExistence type="predicted"/>
<sequence length="399" mass="45987">MQPNNTNRTTRGFRRPPPTAEELARGAALKAEGQRAKDQIKGERAQFDNQWPEIRTDFEPGVWREAYQRMHADTLAVSIVQLQQLEELTQEEAERKIFDILDKATFVESHLILNGAQRVEKLFENMELATGDKEKNPFQSPEDLSNFLKSMAPIFKIDVRTRKWKNTGMQTRKFCQVLMQRLQLGDVIDDKNFEETYNEFKSTIEVTFPAARNFAEREYHLDISSYCYLATVAPAFKYDKPTGRLSLNPDVRLLALHLPILARTLHSNNPQLQDRSRLVTTAASYYGHAYPNCAKCSGVDPSTNAVKMNVFRNKFENLNVDVQGKQYLNVTSFVRPNDRMEQLEAVRVEPDRLDYSNNFVTGQGPVTMDQDGKKKEVDFKNLEDYLKKCKKSVAQRKED</sequence>
<dbReference type="eggNOG" id="ENOG502THTJ">
    <property type="taxonomic scope" value="Eukaryota"/>
</dbReference>
<name>G0N2E4_CAEBE</name>
<reference evidence="3" key="1">
    <citation type="submission" date="2011-07" db="EMBL/GenBank/DDBJ databases">
        <authorList>
            <consortium name="Caenorhabditis brenneri Sequencing and Analysis Consortium"/>
            <person name="Wilson R.K."/>
        </authorList>
    </citation>
    <scope>NUCLEOTIDE SEQUENCE [LARGE SCALE GENOMIC DNA]</scope>
    <source>
        <strain evidence="3">PB2801</strain>
    </source>
</reference>
<feature type="compositionally biased region" description="Low complexity" evidence="1">
    <location>
        <begin position="1"/>
        <end position="10"/>
    </location>
</feature>
<dbReference type="OMA" id="FAEREYH"/>
<protein>
    <submittedName>
        <fullName evidence="2">Uncharacterized protein</fullName>
    </submittedName>
</protein>
<feature type="region of interest" description="Disordered" evidence="1">
    <location>
        <begin position="1"/>
        <end position="40"/>
    </location>
</feature>
<keyword evidence="3" id="KW-1185">Reference proteome</keyword>
<dbReference type="OrthoDB" id="5872750at2759"/>
<organism evidence="3">
    <name type="scientific">Caenorhabditis brenneri</name>
    <name type="common">Nematode worm</name>
    <dbReference type="NCBI Taxonomy" id="135651"/>
    <lineage>
        <taxon>Eukaryota</taxon>
        <taxon>Metazoa</taxon>
        <taxon>Ecdysozoa</taxon>
        <taxon>Nematoda</taxon>
        <taxon>Chromadorea</taxon>
        <taxon>Rhabditida</taxon>
        <taxon>Rhabditina</taxon>
        <taxon>Rhabditomorpha</taxon>
        <taxon>Rhabditoidea</taxon>
        <taxon>Rhabditidae</taxon>
        <taxon>Peloderinae</taxon>
        <taxon>Caenorhabditis</taxon>
    </lineage>
</organism>
<accession>G0N2E4</accession>
<dbReference type="AlphaFoldDB" id="G0N2E4"/>
<evidence type="ECO:0000313" key="3">
    <source>
        <dbReference type="Proteomes" id="UP000008068"/>
    </source>
</evidence>
<dbReference type="InParanoid" id="G0N2E4"/>
<dbReference type="Proteomes" id="UP000008068">
    <property type="component" value="Unassembled WGS sequence"/>
</dbReference>
<dbReference type="FunCoup" id="G0N2E4">
    <property type="interactions" value="1769"/>
</dbReference>
<dbReference type="EMBL" id="GL379830">
    <property type="protein sequence ID" value="EGT50848.1"/>
    <property type="molecule type" value="Genomic_DNA"/>
</dbReference>